<keyword evidence="2 5" id="KW-0238">DNA-binding</keyword>
<dbReference type="PANTHER" id="PTHR30154">
    <property type="entry name" value="LEUCINE-RESPONSIVE REGULATORY PROTEIN"/>
    <property type="match status" value="1"/>
</dbReference>
<keyword evidence="3" id="KW-0804">Transcription</keyword>
<dbReference type="InterPro" id="IPR011008">
    <property type="entry name" value="Dimeric_a/b-barrel"/>
</dbReference>
<gene>
    <name evidence="5" type="ORF">JOF56_002914</name>
</gene>
<dbReference type="Pfam" id="PF13404">
    <property type="entry name" value="HTH_AsnC-type"/>
    <property type="match status" value="2"/>
</dbReference>
<dbReference type="Gene3D" id="1.10.10.10">
    <property type="entry name" value="Winged helix-like DNA-binding domain superfamily/Winged helix DNA-binding domain"/>
    <property type="match status" value="2"/>
</dbReference>
<evidence type="ECO:0000256" key="3">
    <source>
        <dbReference type="ARBA" id="ARBA00023163"/>
    </source>
</evidence>
<dbReference type="GO" id="GO:0003677">
    <property type="term" value="F:DNA binding"/>
    <property type="evidence" value="ECO:0007669"/>
    <property type="project" value="UniProtKB-KW"/>
</dbReference>
<dbReference type="EMBL" id="JAGINW010000001">
    <property type="protein sequence ID" value="MBP2322529.1"/>
    <property type="molecule type" value="Genomic_DNA"/>
</dbReference>
<dbReference type="SUPFAM" id="SSF46785">
    <property type="entry name" value="Winged helix' DNA-binding domain"/>
    <property type="match status" value="2"/>
</dbReference>
<evidence type="ECO:0000313" key="5">
    <source>
        <dbReference type="EMBL" id="MBP2322529.1"/>
    </source>
</evidence>
<dbReference type="InterPro" id="IPR036388">
    <property type="entry name" value="WH-like_DNA-bd_sf"/>
</dbReference>
<dbReference type="PANTHER" id="PTHR30154:SF34">
    <property type="entry name" value="TRANSCRIPTIONAL REGULATOR AZLB"/>
    <property type="match status" value="1"/>
</dbReference>
<evidence type="ECO:0000256" key="1">
    <source>
        <dbReference type="ARBA" id="ARBA00023015"/>
    </source>
</evidence>
<keyword evidence="1" id="KW-0805">Transcription regulation</keyword>
<dbReference type="InterPro" id="IPR036390">
    <property type="entry name" value="WH_DNA-bd_sf"/>
</dbReference>
<feature type="domain" description="HTH asnC-type" evidence="4">
    <location>
        <begin position="3"/>
        <end position="45"/>
    </location>
</feature>
<dbReference type="PRINTS" id="PR00033">
    <property type="entry name" value="HTHASNC"/>
</dbReference>
<evidence type="ECO:0000313" key="6">
    <source>
        <dbReference type="Proteomes" id="UP001519332"/>
    </source>
</evidence>
<dbReference type="SMART" id="SM00344">
    <property type="entry name" value="HTH_ASNC"/>
    <property type="match status" value="1"/>
</dbReference>
<name>A0ABS4TDN1_9PSEU</name>
<organism evidence="5 6">
    <name type="scientific">Kibdelosporangium banguiense</name>
    <dbReference type="NCBI Taxonomy" id="1365924"/>
    <lineage>
        <taxon>Bacteria</taxon>
        <taxon>Bacillati</taxon>
        <taxon>Actinomycetota</taxon>
        <taxon>Actinomycetes</taxon>
        <taxon>Pseudonocardiales</taxon>
        <taxon>Pseudonocardiaceae</taxon>
        <taxon>Kibdelosporangium</taxon>
    </lineage>
</organism>
<dbReference type="Pfam" id="PF01037">
    <property type="entry name" value="AsnC_trans_reg"/>
    <property type="match status" value="1"/>
</dbReference>
<keyword evidence="6" id="KW-1185">Reference proteome</keyword>
<dbReference type="SUPFAM" id="SSF54909">
    <property type="entry name" value="Dimeric alpha+beta barrel"/>
    <property type="match status" value="2"/>
</dbReference>
<sequence length="319" mass="35581">MEIDEIDRALIHALEIDGRAPFSKIADVLGISDQTVARRYRRLRATMAARVVGQTAPWRVGHVRWHVRIKCEPSTSLAVATALARRPDTYWVQMFSGGTEIDCVTESRNPEEPDTLLLQQLPRTPRVTDVSAHSILHVYFNERDYQALLDSLTPEQIDALRFRRSISNEPVILDAADYRMLAALELDGRASHAELAKVTGWSESTVRRRMDYLRETGALYYDVDIDTAALGFKLQARMWISVPPSELATAGEALTAHREIAFAAATTGTANLLTSVVCKDVPAFYEYLTTKVAALSAIEHMETSPVIRTIKRGATLITQ</sequence>
<dbReference type="Gene3D" id="3.30.70.920">
    <property type="match status" value="1"/>
</dbReference>
<proteinExistence type="predicted"/>
<dbReference type="InterPro" id="IPR019887">
    <property type="entry name" value="Tscrpt_reg_AsnC/Lrp_C"/>
</dbReference>
<reference evidence="5 6" key="1">
    <citation type="submission" date="2021-03" db="EMBL/GenBank/DDBJ databases">
        <title>Sequencing the genomes of 1000 actinobacteria strains.</title>
        <authorList>
            <person name="Klenk H.-P."/>
        </authorList>
    </citation>
    <scope>NUCLEOTIDE SEQUENCE [LARGE SCALE GENOMIC DNA]</scope>
    <source>
        <strain evidence="5 6">DSM 46670</strain>
    </source>
</reference>
<evidence type="ECO:0000259" key="4">
    <source>
        <dbReference type="PROSITE" id="PS50956"/>
    </source>
</evidence>
<dbReference type="RefSeq" id="WP_307855098.1">
    <property type="nucleotide sequence ID" value="NZ_JAGINW010000001.1"/>
</dbReference>
<comment type="caution">
    <text evidence="5">The sequence shown here is derived from an EMBL/GenBank/DDBJ whole genome shotgun (WGS) entry which is preliminary data.</text>
</comment>
<protein>
    <submittedName>
        <fullName evidence="5">DNA-binding Lrp family transcriptional regulator</fullName>
    </submittedName>
</protein>
<evidence type="ECO:0000256" key="2">
    <source>
        <dbReference type="ARBA" id="ARBA00023125"/>
    </source>
</evidence>
<dbReference type="PROSITE" id="PS50956">
    <property type="entry name" value="HTH_ASNC_2"/>
    <property type="match status" value="2"/>
</dbReference>
<accession>A0ABS4TDN1</accession>
<dbReference type="Proteomes" id="UP001519332">
    <property type="component" value="Unassembled WGS sequence"/>
</dbReference>
<feature type="domain" description="HTH asnC-type" evidence="4">
    <location>
        <begin position="173"/>
        <end position="233"/>
    </location>
</feature>
<dbReference type="InterPro" id="IPR019888">
    <property type="entry name" value="Tscrpt_reg_AsnC-like"/>
</dbReference>
<dbReference type="InterPro" id="IPR000485">
    <property type="entry name" value="AsnC-type_HTH_dom"/>
</dbReference>